<dbReference type="PANTHER" id="PTHR42110:SF1">
    <property type="entry name" value="L-ASPARAGINASE, PUTATIVE (AFU_ORTHOLOGUE AFUA_3G11890)-RELATED"/>
    <property type="match status" value="1"/>
</dbReference>
<organism evidence="1 2">
    <name type="scientific">Isoptericola cucumis</name>
    <dbReference type="NCBI Taxonomy" id="1776856"/>
    <lineage>
        <taxon>Bacteria</taxon>
        <taxon>Bacillati</taxon>
        <taxon>Actinomycetota</taxon>
        <taxon>Actinomycetes</taxon>
        <taxon>Micrococcales</taxon>
        <taxon>Promicromonosporaceae</taxon>
        <taxon>Isoptericola</taxon>
    </lineage>
</organism>
<sequence length="370" mass="37367">MVTVAGEAPGITREVAPVARGAVPLAEVVRGGLVESVHLGHLVVLDPRGEVRLALGEVTTTIWPRSSVKPLQAAAMVRAGLDLPERLLALAGASHDGAAVHRDGAREILAGAGLDESALQNTPDLPLDPAEALAWQRAGHGPEPITQNCSGKHAAMLATCVARGWDTATYRETSHPLQQTIRATVAEATGDDAAGIAVTVDGCGAPLFSTTLLGLARAFSRLAAAPGREDAEPGVSAADGRRADGLRPHLARVARAFAAHPELVAGERRDATAAMRAVPGLVAKDGADGVYAAGLPDGSAVAFKVLDGASRPRPAVLAAALRAAGALELPGTDRARAEAGLAALADVPVLGGGVPVGQVRAVFSADGVLA</sequence>
<proteinExistence type="predicted"/>
<gene>
    <name evidence="1" type="ORF">GCM10007368_06010</name>
</gene>
<protein>
    <submittedName>
        <fullName evidence="1">Asparaginase</fullName>
    </submittedName>
</protein>
<name>A0ABQ2B361_9MICO</name>
<comment type="caution">
    <text evidence="1">The sequence shown here is derived from an EMBL/GenBank/DDBJ whole genome shotgun (WGS) entry which is preliminary data.</text>
</comment>
<reference evidence="2" key="1">
    <citation type="journal article" date="2019" name="Int. J. Syst. Evol. Microbiol.">
        <title>The Global Catalogue of Microorganisms (GCM) 10K type strain sequencing project: providing services to taxonomists for standard genome sequencing and annotation.</title>
        <authorList>
            <consortium name="The Broad Institute Genomics Platform"/>
            <consortium name="The Broad Institute Genome Sequencing Center for Infectious Disease"/>
            <person name="Wu L."/>
            <person name="Ma J."/>
        </authorList>
    </citation>
    <scope>NUCLEOTIDE SEQUENCE [LARGE SCALE GENOMIC DNA]</scope>
    <source>
        <strain evidence="2">CCM 8653</strain>
    </source>
</reference>
<dbReference type="Pfam" id="PF06089">
    <property type="entry name" value="Asparaginase_II"/>
    <property type="match status" value="1"/>
</dbReference>
<evidence type="ECO:0000313" key="1">
    <source>
        <dbReference type="EMBL" id="GGI05409.1"/>
    </source>
</evidence>
<dbReference type="InterPro" id="IPR010349">
    <property type="entry name" value="Asparaginase_II"/>
</dbReference>
<accession>A0ABQ2B361</accession>
<dbReference type="Proteomes" id="UP000632535">
    <property type="component" value="Unassembled WGS sequence"/>
</dbReference>
<keyword evidence="2" id="KW-1185">Reference proteome</keyword>
<dbReference type="EMBL" id="BMDG01000002">
    <property type="protein sequence ID" value="GGI05409.1"/>
    <property type="molecule type" value="Genomic_DNA"/>
</dbReference>
<dbReference type="PANTHER" id="PTHR42110">
    <property type="entry name" value="L-ASPARAGINASE, PUTATIVE (AFU_ORTHOLOGUE AFUA_3G11890)-RELATED"/>
    <property type="match status" value="1"/>
</dbReference>
<evidence type="ECO:0000313" key="2">
    <source>
        <dbReference type="Proteomes" id="UP000632535"/>
    </source>
</evidence>